<evidence type="ECO:0000313" key="1">
    <source>
        <dbReference type="EMBL" id="NRQ44326.1"/>
    </source>
</evidence>
<organism evidence="1 2">
    <name type="scientific">Rheinheimera lutimaris</name>
    <dbReference type="NCBI Taxonomy" id="2740584"/>
    <lineage>
        <taxon>Bacteria</taxon>
        <taxon>Pseudomonadati</taxon>
        <taxon>Pseudomonadota</taxon>
        <taxon>Gammaproteobacteria</taxon>
        <taxon>Chromatiales</taxon>
        <taxon>Chromatiaceae</taxon>
        <taxon>Rheinheimera</taxon>
    </lineage>
</organism>
<name>A0A7Y5EKF7_9GAMM</name>
<dbReference type="Proteomes" id="UP000523161">
    <property type="component" value="Unassembled WGS sequence"/>
</dbReference>
<sequence>MQKSAVITLQQALQLNDAYVDGALNTQTLAACTQWLQTNGAAVAALHWQSWPSQRQAVLCLQLCCRQAGVNPGEPDGWWGPQTAYAAEQLAAVQQQGKLPPAWRDSFTTPGNPNQWPLDREAELRAFYGEPGSQLVKLSLPYPLRLAWDLSTTVLSTQCHKKVAASLQKVLEQVVLYYGFDAVQQLRLDLYGGGFNLRAKRGGSSLSTHSWGIAFDFDPEHNQLKWNSSKAAFAGPDYAYWWQCWEDEGWVSLGRSRNFDWMHVQAARL</sequence>
<keyword evidence="2" id="KW-1185">Reference proteome</keyword>
<reference evidence="1 2" key="1">
    <citation type="submission" date="2020-06" db="EMBL/GenBank/DDBJ databases">
        <title>Rheinheimera sp. nov., a marine bacterium isolated from coastal.</title>
        <authorList>
            <person name="Yu Q."/>
            <person name="Qi Y."/>
            <person name="Pu J."/>
        </authorList>
    </citation>
    <scope>NUCLEOTIDE SEQUENCE [LARGE SCALE GENOMIC DNA]</scope>
    <source>
        <strain evidence="1 2">YQF-2</strain>
    </source>
</reference>
<protein>
    <submittedName>
        <fullName evidence="1">M15 family peptidase</fullName>
    </submittedName>
</protein>
<evidence type="ECO:0000313" key="2">
    <source>
        <dbReference type="Proteomes" id="UP000523161"/>
    </source>
</evidence>
<gene>
    <name evidence="1" type="ORF">HRH59_17455</name>
</gene>
<accession>A0A7Y5EKF7</accession>
<proteinExistence type="predicted"/>
<dbReference type="InterPro" id="IPR009045">
    <property type="entry name" value="Zn_M74/Hedgehog-like"/>
</dbReference>
<dbReference type="SUPFAM" id="SSF55166">
    <property type="entry name" value="Hedgehog/DD-peptidase"/>
    <property type="match status" value="1"/>
</dbReference>
<dbReference type="EMBL" id="JABSOD010000026">
    <property type="protein sequence ID" value="NRQ44326.1"/>
    <property type="molecule type" value="Genomic_DNA"/>
</dbReference>
<comment type="caution">
    <text evidence="1">The sequence shown here is derived from an EMBL/GenBank/DDBJ whole genome shotgun (WGS) entry which is preliminary data.</text>
</comment>
<dbReference type="RefSeq" id="WP_173502553.1">
    <property type="nucleotide sequence ID" value="NZ_JABSOD010000026.1"/>
</dbReference>
<dbReference type="AlphaFoldDB" id="A0A7Y5EKF7"/>
<dbReference type="PROSITE" id="PS51257">
    <property type="entry name" value="PROKAR_LIPOPROTEIN"/>
    <property type="match status" value="1"/>
</dbReference>